<dbReference type="STRING" id="2082308.A0A2K1R132"/>
<evidence type="ECO:0000256" key="2">
    <source>
        <dbReference type="SAM" id="SignalP"/>
    </source>
</evidence>
<keyword evidence="2" id="KW-0732">Signal</keyword>
<dbReference type="EMBL" id="NKHZ01000015">
    <property type="protein sequence ID" value="PNS21014.1"/>
    <property type="molecule type" value="Genomic_DNA"/>
</dbReference>
<feature type="region of interest" description="Disordered" evidence="1">
    <location>
        <begin position="148"/>
        <end position="182"/>
    </location>
</feature>
<reference evidence="3 4" key="1">
    <citation type="submission" date="2017-06" db="EMBL/GenBank/DDBJ databases">
        <title>Draft genome sequence of a variant of Elsinoe murrayae.</title>
        <authorList>
            <person name="Cheng Q."/>
        </authorList>
    </citation>
    <scope>NUCLEOTIDE SEQUENCE [LARGE SCALE GENOMIC DNA]</scope>
    <source>
        <strain evidence="3 4">CQ-2017a</strain>
    </source>
</reference>
<accession>A0A2K1R132</accession>
<feature type="compositionally biased region" description="Low complexity" evidence="1">
    <location>
        <begin position="148"/>
        <end position="180"/>
    </location>
</feature>
<protein>
    <submittedName>
        <fullName evidence="3">Uncharacterized protein</fullName>
    </submittedName>
</protein>
<feature type="chain" id="PRO_5014428720" evidence="2">
    <location>
        <begin position="17"/>
        <end position="210"/>
    </location>
</feature>
<dbReference type="OrthoDB" id="4160690at2759"/>
<comment type="caution">
    <text evidence="3">The sequence shown here is derived from an EMBL/GenBank/DDBJ whole genome shotgun (WGS) entry which is preliminary data.</text>
</comment>
<dbReference type="InParanoid" id="A0A2K1R132"/>
<organism evidence="3 4">
    <name type="scientific">Sphaceloma murrayae</name>
    <dbReference type="NCBI Taxonomy" id="2082308"/>
    <lineage>
        <taxon>Eukaryota</taxon>
        <taxon>Fungi</taxon>
        <taxon>Dikarya</taxon>
        <taxon>Ascomycota</taxon>
        <taxon>Pezizomycotina</taxon>
        <taxon>Dothideomycetes</taxon>
        <taxon>Dothideomycetidae</taxon>
        <taxon>Myriangiales</taxon>
        <taxon>Elsinoaceae</taxon>
        <taxon>Sphaceloma</taxon>
    </lineage>
</organism>
<sequence length="210" mass="20768">MRVSLVVLAGVAAATALEDTYFAKLLKRQQPGTPQYDCHAACGGVISASRTENFCDSASFKSAFDSCMDCAQVYNIWQYYGTSVSRAATTCGLAIELTPAPASSSSATAAASTTTAEAQSASSSSSASSTADAVTTASSESASSSSSATIASSSTTSTEPSAASTTIASGNSTSPTTSSPAAQFTGAATKSTVEGVVVMLCVGLASFALS</sequence>
<dbReference type="Proteomes" id="UP000243797">
    <property type="component" value="Unassembled WGS sequence"/>
</dbReference>
<name>A0A2K1R132_9PEZI</name>
<gene>
    <name evidence="3" type="ORF">CAC42_3351</name>
</gene>
<proteinExistence type="predicted"/>
<evidence type="ECO:0000256" key="1">
    <source>
        <dbReference type="SAM" id="MobiDB-lite"/>
    </source>
</evidence>
<evidence type="ECO:0000313" key="3">
    <source>
        <dbReference type="EMBL" id="PNS21014.1"/>
    </source>
</evidence>
<dbReference type="AlphaFoldDB" id="A0A2K1R132"/>
<feature type="signal peptide" evidence="2">
    <location>
        <begin position="1"/>
        <end position="16"/>
    </location>
</feature>
<evidence type="ECO:0000313" key="4">
    <source>
        <dbReference type="Proteomes" id="UP000243797"/>
    </source>
</evidence>
<keyword evidence="4" id="KW-1185">Reference proteome</keyword>